<dbReference type="PANTHER" id="PTHR43155:SF2">
    <property type="entry name" value="CYCLIC DI-GMP PHOSPHODIESTERASE PA4108"/>
    <property type="match status" value="1"/>
</dbReference>
<organism evidence="3 4">
    <name type="scientific">Desulfoglaeba alkanexedens ALDC</name>
    <dbReference type="NCBI Taxonomy" id="980445"/>
    <lineage>
        <taxon>Bacteria</taxon>
        <taxon>Pseudomonadati</taxon>
        <taxon>Thermodesulfobacteriota</taxon>
        <taxon>Syntrophobacteria</taxon>
        <taxon>Syntrophobacterales</taxon>
        <taxon>Syntrophobacteraceae</taxon>
        <taxon>Desulfoglaeba</taxon>
    </lineage>
</organism>
<proteinExistence type="predicted"/>
<dbReference type="PROSITE" id="PS51831">
    <property type="entry name" value="HD"/>
    <property type="match status" value="1"/>
</dbReference>
<feature type="domain" description="HD" evidence="1">
    <location>
        <begin position="194"/>
        <end position="317"/>
    </location>
</feature>
<dbReference type="Pfam" id="PF13487">
    <property type="entry name" value="HD_5"/>
    <property type="match status" value="1"/>
</dbReference>
<name>A0A4P8L0T2_9BACT</name>
<evidence type="ECO:0000313" key="3">
    <source>
        <dbReference type="EMBL" id="QCQ21244.1"/>
    </source>
</evidence>
<keyword evidence="4" id="KW-1185">Reference proteome</keyword>
<accession>A0A4P8L0T2</accession>
<dbReference type="OrthoDB" id="9776628at2"/>
<feature type="domain" description="HD-GYP" evidence="2">
    <location>
        <begin position="172"/>
        <end position="358"/>
    </location>
</feature>
<reference evidence="3 4" key="1">
    <citation type="submission" date="2019-05" db="EMBL/GenBank/DDBJ databases">
        <title>The Complete Genome Sequence of the n-alkane-degrading Desulfoglaeba alkanexedens ALDC reveals multiple alkylsuccinate synthase gene clusters.</title>
        <authorList>
            <person name="Callaghan A.V."/>
            <person name="Davidova I.A."/>
            <person name="Duncan K.E."/>
            <person name="Morris B."/>
            <person name="McInerney M.J."/>
        </authorList>
    </citation>
    <scope>NUCLEOTIDE SEQUENCE [LARGE SCALE GENOMIC DNA]</scope>
    <source>
        <strain evidence="3 4">ALDC</strain>
    </source>
</reference>
<dbReference type="SMART" id="SM00471">
    <property type="entry name" value="HDc"/>
    <property type="match status" value="1"/>
</dbReference>
<dbReference type="CDD" id="cd00077">
    <property type="entry name" value="HDc"/>
    <property type="match status" value="1"/>
</dbReference>
<dbReference type="AlphaFoldDB" id="A0A4P8L0T2"/>
<dbReference type="InterPro" id="IPR037522">
    <property type="entry name" value="HD_GYP_dom"/>
</dbReference>
<dbReference type="SUPFAM" id="SSF109604">
    <property type="entry name" value="HD-domain/PDEase-like"/>
    <property type="match status" value="1"/>
</dbReference>
<dbReference type="InterPro" id="IPR006674">
    <property type="entry name" value="HD_domain"/>
</dbReference>
<gene>
    <name evidence="3" type="ORF">FDQ92_02980</name>
</gene>
<dbReference type="EMBL" id="CP040098">
    <property type="protein sequence ID" value="QCQ21244.1"/>
    <property type="molecule type" value="Genomic_DNA"/>
</dbReference>
<dbReference type="KEGG" id="dax:FDQ92_02980"/>
<evidence type="ECO:0000313" key="4">
    <source>
        <dbReference type="Proteomes" id="UP000298602"/>
    </source>
</evidence>
<reference evidence="3 4" key="2">
    <citation type="submission" date="2019-05" db="EMBL/GenBank/DDBJ databases">
        <authorList>
            <person name="Suflita J.M."/>
            <person name="Marks C.R."/>
        </authorList>
    </citation>
    <scope>NUCLEOTIDE SEQUENCE [LARGE SCALE GENOMIC DNA]</scope>
    <source>
        <strain evidence="3 4">ALDC</strain>
    </source>
</reference>
<dbReference type="InterPro" id="IPR003607">
    <property type="entry name" value="HD/PDEase_dom"/>
</dbReference>
<protein>
    <submittedName>
        <fullName evidence="3">HD-GYP domain-containing protein</fullName>
    </submittedName>
</protein>
<dbReference type="PROSITE" id="PS51832">
    <property type="entry name" value="HD_GYP"/>
    <property type="match status" value="1"/>
</dbReference>
<evidence type="ECO:0000259" key="2">
    <source>
        <dbReference type="PROSITE" id="PS51832"/>
    </source>
</evidence>
<sequence>MPGWSGWWEPSAGSGHDVREGPLLNLRQASSRPFNGNLGEAARGYIPVKVAHLWPGIRLPCEFHLPILVKGEAVPKFVKVFDRGQFYSEQWWETLRVRQVTVLYVEEADYHELTAYMEEFVENRLDSSEMSGEEKSGMLYGQAELLVSRIFSQPHDLETLQDVSRWTEQAARHLQRDSVTARMLYAVFSKDYQTYTHSVQVCLLGMAFAAYLGWDETETAELGKGGLLHDIGKIWIDDRILLKPASLTAQEFEKIKEHPKLGHDQLQGLAEVTESVLEIVLRHHESMDGNGYPEGLSGESIHPYARVAHIVDCFDALTTRRPYKSAISPFKALKLMQDQMMASFDAKFLYKFVQFLGS</sequence>
<dbReference type="PANTHER" id="PTHR43155">
    <property type="entry name" value="CYCLIC DI-GMP PHOSPHODIESTERASE PA4108-RELATED"/>
    <property type="match status" value="1"/>
</dbReference>
<evidence type="ECO:0000259" key="1">
    <source>
        <dbReference type="PROSITE" id="PS51831"/>
    </source>
</evidence>
<dbReference type="Gene3D" id="1.10.3210.10">
    <property type="entry name" value="Hypothetical protein af1432"/>
    <property type="match status" value="1"/>
</dbReference>
<dbReference type="Proteomes" id="UP000298602">
    <property type="component" value="Chromosome"/>
</dbReference>